<dbReference type="Pfam" id="PF23731">
    <property type="entry name" value="ARM_ECM29_C"/>
    <property type="match status" value="1"/>
</dbReference>
<dbReference type="Pfam" id="PF13001">
    <property type="entry name" value="ECM29_N"/>
    <property type="match status" value="1"/>
</dbReference>
<dbReference type="PANTHER" id="PTHR23346:SF19">
    <property type="entry name" value="PROTEASOME ADAPTER AND SCAFFOLD PROTEIN ECM29"/>
    <property type="match status" value="1"/>
</dbReference>
<evidence type="ECO:0000256" key="1">
    <source>
        <dbReference type="ARBA" id="ARBA00004496"/>
    </source>
</evidence>
<dbReference type="eggNOG" id="KOG0915">
    <property type="taxonomic scope" value="Eukaryota"/>
</dbReference>
<feature type="domain" description="Proteasome adapter and scaffold protein ECM29 HEAT-repeat" evidence="8">
    <location>
        <begin position="1307"/>
        <end position="1468"/>
    </location>
</feature>
<evidence type="ECO:0000256" key="5">
    <source>
        <dbReference type="SAM" id="MobiDB-lite"/>
    </source>
</evidence>
<evidence type="ECO:0000313" key="9">
    <source>
        <dbReference type="Proteomes" id="UP001652621"/>
    </source>
</evidence>
<accession>A0A9J7DAV1</accession>
<dbReference type="Gene3D" id="1.25.10.10">
    <property type="entry name" value="Leucine-rich Repeat Variant"/>
    <property type="match status" value="3"/>
</dbReference>
<evidence type="ECO:0000259" key="8">
    <source>
        <dbReference type="Pfam" id="PF24492"/>
    </source>
</evidence>
<dbReference type="InterPro" id="IPR011989">
    <property type="entry name" value="ARM-like"/>
</dbReference>
<dbReference type="OrthoDB" id="16066at2759"/>
<keyword evidence="3" id="KW-0677">Repeat</keyword>
<sequence>MASEEIELLERVLLRLGCADTDEKLEACVGRFLTPVILKITSPHDTVRNKVVEVLTHIKRRLSSRPLVQIPVEALIDQYKASASSPFLQNFAIIFITMGYPRLSIESRSQLAAKLIGCEGKLENYQDKLFMLILADMNDIKLPDDPAQRKEVLNLDDKPEIKKNFLSLLQDVLLLPYGVTQEQGVPPGMSPYSFKRVTVNNWKAEELENIKKGIVRFICSGMFSDLDIFLLLVLASADTRFSVATPAIAELSKVVTVLDFTDPHVTMPLYSLFSGNGSNIAERKTTPCCARVRQKLLLYLIKCHGKGISVPKGIQVVFEGLFGTNTNQKCKVLSLQFAENLIKEGPLEIINKVSKVLLTGFSKLVGKDSTEPNDVQNAAYSALAQLSRTCPTAVNQDLKIVLSYFNHLTNSPPDLHTSIREALVAMAPAFAWKPEEHKTEDGSTDEVVKLTGQQHLLLAMLSDNAESKLNIVQNVTSIFLTTCYPEYYAPSRYLLLLIAGERNSLRENVTSYLYGVSKKDHINYQMLSSIEYLDDDKNIEDFNKLISEQRHVVLPSFKSMMHHVNEIAEKRLKKNMAVVVGRTKLPFSLEVYEDILDYLRICLWYSAGARCAPGDTKYQHKLKQYIQCNYEESENNELHQYLLFIQKALEARRHESNLLCLYDLLSVTPDLLCKSQMHLLEPLTNSLKDVSEDMRSNVAQIVGILWAYGFEENEFNAQIGDCLKDLAQRSLEHKHGWLLVMGHAFSRTIQKHKQSDVAKDYQNWSQFVDAIKVIAEFLVKGPQDLLISAAAKCFSMISKWTAIPNVQLSITFQKPDNDNDDDDEEMTEYTATGSTKYFIFTVVHRLLKSSSVRPKIRAEAAKCLGNLAIGDGQYFTHRNLEKFLSLVKIQKDAALNIAISDAIATTLCGYDISEGKPKEDFINPHCSDEAFEVFLNSLIRLVPEPNPHCRQSCSVWLLAVIKNCSYRPAVLNKKQMLQYAFTELLSDDSEFVQDVASRGLGLVYNLSDPTSQNELANSLLDQLMGGKRKVNKVNEDTELFAEGMLGKTPTGGNITTYKELCSLASDLNQPEMIYQFMQLANHNAAWTSKLGAAFGLKSLSSETKAKMQPYLSKIIPRLYRYKYDPTPKIQNSMISIWDSIVSEPKEVVEQYYWEILRELLDNLTFNEWRVRIACCLAVRDLLRRPNGLRLRSEERMRKGAPASPSKSNAMEVDEVPEPELKELWNQLFRVMDDIHEGTRLAAEGTALFLSKLCVTAASSDHGKSGSAVASSILPFLLETGVTHVVADIRKISIKTISEMIDSSGALIAPHLPSLIPCLLKATGELESSKLSYLSTRLGADHDAQEKVDSIRAEAAKSHHTTETTAKCVRFIDYESLEKMTPAILDLVKTTVNLGTKIACAHFICLISIRLSKEMTPLVGKYLGACFVGLKDRNATVRKYYASAIGHLIGIAKEQSIRNLFLKLDELYMDNSSHRSAVVQVLQSINKRHNELIKDYLDSALPLIFFAMHEEQNEDNKSNIESWRDLWNEVSPGDAGIRMNLNVIVPKLEKSLNDASWSRKAQAANAIQTIAKRLRDTLEEKDRLQLINLLINGLQGRTFQGKERLLQALAALCKGLDHKHEVCERIVEAAMKECRKEEPQYRTLVLPCLGDILEDLEVDRFEEVYNMLWKILDKKALRKLSTSDDDADDDKEEVLTTDERNKRATILNKLKEVVCETLGKAWPRNSVNTQAKYQIMFAERCSTILVDNTRPVQVSLLIALAKYTERLHILGKQENNQDDVTSDAAGNKEKKVKVDKEMERDVIVPKICESVLSAVSYAAGIPHTGLRKEALSIVLILIKRLSEVKDMKNLTVIKQNFDENLPKFQKDSAPEVRCRIKDIEEKFLKSGFQDH</sequence>
<evidence type="ECO:0000259" key="6">
    <source>
        <dbReference type="Pfam" id="PF13001"/>
    </source>
</evidence>
<keyword evidence="2" id="KW-0963">Cytoplasm</keyword>
<organism evidence="9 10">
    <name type="scientific">Musca domestica</name>
    <name type="common">House fly</name>
    <dbReference type="NCBI Taxonomy" id="7370"/>
    <lineage>
        <taxon>Eukaryota</taxon>
        <taxon>Metazoa</taxon>
        <taxon>Ecdysozoa</taxon>
        <taxon>Arthropoda</taxon>
        <taxon>Hexapoda</taxon>
        <taxon>Insecta</taxon>
        <taxon>Pterygota</taxon>
        <taxon>Neoptera</taxon>
        <taxon>Endopterygota</taxon>
        <taxon>Diptera</taxon>
        <taxon>Brachycera</taxon>
        <taxon>Muscomorpha</taxon>
        <taxon>Muscoidea</taxon>
        <taxon>Muscidae</taxon>
        <taxon>Musca</taxon>
    </lineage>
</organism>
<dbReference type="RefSeq" id="XP_011294631.2">
    <property type="nucleotide sequence ID" value="XM_011296329.3"/>
</dbReference>
<name>A0A9J7DAV1_MUSDO</name>
<dbReference type="InterPro" id="IPR055444">
    <property type="entry name" value="ARM_ECM29"/>
</dbReference>
<dbReference type="InterPro" id="IPR055443">
    <property type="entry name" value="HEAT_ECM29"/>
</dbReference>
<keyword evidence="9" id="KW-1185">Reference proteome</keyword>
<evidence type="ECO:0000256" key="4">
    <source>
        <dbReference type="ARBA" id="ARBA00022942"/>
    </source>
</evidence>
<dbReference type="InterPro" id="IPR024372">
    <property type="entry name" value="Ecm29_N"/>
</dbReference>
<dbReference type="GeneID" id="101898213"/>
<dbReference type="VEuPathDB" id="VectorBase:MDOMA2_001752"/>
<dbReference type="PANTHER" id="PTHR23346">
    <property type="entry name" value="TRANSLATIONAL ACTIVATOR GCN1-RELATED"/>
    <property type="match status" value="1"/>
</dbReference>
<proteinExistence type="predicted"/>
<feature type="domain" description="Proteasome component Ecm29 N-terminal" evidence="6">
    <location>
        <begin position="9"/>
        <end position="497"/>
    </location>
</feature>
<reference evidence="10" key="1">
    <citation type="submission" date="2025-08" db="UniProtKB">
        <authorList>
            <consortium name="RefSeq"/>
        </authorList>
    </citation>
    <scope>IDENTIFICATION</scope>
    <source>
        <strain evidence="10">Aabys</strain>
        <tissue evidence="10">Whole body</tissue>
    </source>
</reference>
<dbReference type="SUPFAM" id="SSF48371">
    <property type="entry name" value="ARM repeat"/>
    <property type="match status" value="3"/>
</dbReference>
<dbReference type="Pfam" id="PF24492">
    <property type="entry name" value="HEAT_ECM29"/>
    <property type="match status" value="1"/>
</dbReference>
<protein>
    <submittedName>
        <fullName evidence="10">Proteasome-associated protein ECM29 homolog</fullName>
    </submittedName>
</protein>
<gene>
    <name evidence="10" type="primary">LOC101898213</name>
</gene>
<dbReference type="Proteomes" id="UP001652621">
    <property type="component" value="Unplaced"/>
</dbReference>
<dbReference type="InterPro" id="IPR016024">
    <property type="entry name" value="ARM-type_fold"/>
</dbReference>
<keyword evidence="4 10" id="KW-0647">Proteasome</keyword>
<feature type="region of interest" description="Disordered" evidence="5">
    <location>
        <begin position="1193"/>
        <end position="1212"/>
    </location>
</feature>
<comment type="subcellular location">
    <subcellularLocation>
        <location evidence="1">Cytoplasm</location>
    </subcellularLocation>
</comment>
<dbReference type="Pfam" id="PF23702">
    <property type="entry name" value="ARM_ECM29"/>
    <property type="match status" value="1"/>
</dbReference>
<dbReference type="GO" id="GO:0000502">
    <property type="term" value="C:proteasome complex"/>
    <property type="evidence" value="ECO:0007669"/>
    <property type="project" value="UniProtKB-KW"/>
</dbReference>
<dbReference type="VEuPathDB" id="VectorBase:MDOA008416"/>
<evidence type="ECO:0000259" key="7">
    <source>
        <dbReference type="Pfam" id="PF23702"/>
    </source>
</evidence>
<evidence type="ECO:0000313" key="10">
    <source>
        <dbReference type="RefSeq" id="XP_011294631.2"/>
    </source>
</evidence>
<feature type="domain" description="ECM29 ARM-like repeats" evidence="7">
    <location>
        <begin position="613"/>
        <end position="766"/>
    </location>
</feature>
<dbReference type="STRING" id="7370.A0A1I8MU05"/>
<evidence type="ECO:0000256" key="3">
    <source>
        <dbReference type="ARBA" id="ARBA00022737"/>
    </source>
</evidence>
<evidence type="ECO:0000256" key="2">
    <source>
        <dbReference type="ARBA" id="ARBA00022490"/>
    </source>
</evidence>